<dbReference type="STRING" id="400682.A0A1X7VWD2"/>
<dbReference type="EnsemblMetazoa" id="Aqu2.1.44170_001">
    <property type="protein sequence ID" value="Aqu2.1.44170_001"/>
    <property type="gene ID" value="Aqu2.1.44170"/>
</dbReference>
<name>A0A1X7VWD2_AMPQE</name>
<evidence type="ECO:0000313" key="4">
    <source>
        <dbReference type="Proteomes" id="UP000007879"/>
    </source>
</evidence>
<feature type="compositionally biased region" description="Polar residues" evidence="2">
    <location>
        <begin position="1"/>
        <end position="12"/>
    </location>
</feature>
<proteinExistence type="predicted"/>
<keyword evidence="1" id="KW-0175">Coiled coil</keyword>
<feature type="coiled-coil region" evidence="1">
    <location>
        <begin position="431"/>
        <end position="526"/>
    </location>
</feature>
<feature type="coiled-coil region" evidence="1">
    <location>
        <begin position="53"/>
        <end position="101"/>
    </location>
</feature>
<evidence type="ECO:0000256" key="1">
    <source>
        <dbReference type="SAM" id="Coils"/>
    </source>
</evidence>
<gene>
    <name evidence="3" type="primary">100635756</name>
</gene>
<accession>A0A1X7VWD2</accession>
<organism evidence="3">
    <name type="scientific">Amphimedon queenslandica</name>
    <name type="common">Sponge</name>
    <dbReference type="NCBI Taxonomy" id="400682"/>
    <lineage>
        <taxon>Eukaryota</taxon>
        <taxon>Metazoa</taxon>
        <taxon>Porifera</taxon>
        <taxon>Demospongiae</taxon>
        <taxon>Heteroscleromorpha</taxon>
        <taxon>Haplosclerida</taxon>
        <taxon>Niphatidae</taxon>
        <taxon>Amphimedon</taxon>
    </lineage>
</organism>
<keyword evidence="4" id="KW-1185">Reference proteome</keyword>
<dbReference type="KEGG" id="aqu:100635756"/>
<dbReference type="EnsemblMetazoa" id="XM_019994053.1">
    <property type="protein sequence ID" value="XP_019849612.1"/>
    <property type="gene ID" value="LOC100635756"/>
</dbReference>
<reference evidence="4" key="1">
    <citation type="journal article" date="2010" name="Nature">
        <title>The Amphimedon queenslandica genome and the evolution of animal complexity.</title>
        <authorList>
            <person name="Srivastava M."/>
            <person name="Simakov O."/>
            <person name="Chapman J."/>
            <person name="Fahey B."/>
            <person name="Gauthier M.E."/>
            <person name="Mitros T."/>
            <person name="Richards G.S."/>
            <person name="Conaco C."/>
            <person name="Dacre M."/>
            <person name="Hellsten U."/>
            <person name="Larroux C."/>
            <person name="Putnam N.H."/>
            <person name="Stanke M."/>
            <person name="Adamska M."/>
            <person name="Darling A."/>
            <person name="Degnan S.M."/>
            <person name="Oakley T.H."/>
            <person name="Plachetzki D.C."/>
            <person name="Zhai Y."/>
            <person name="Adamski M."/>
            <person name="Calcino A."/>
            <person name="Cummins S.F."/>
            <person name="Goodstein D.M."/>
            <person name="Harris C."/>
            <person name="Jackson D.J."/>
            <person name="Leys S.P."/>
            <person name="Shu S."/>
            <person name="Woodcroft B.J."/>
            <person name="Vervoort M."/>
            <person name="Kosik K.S."/>
            <person name="Manning G."/>
            <person name="Degnan B.M."/>
            <person name="Rokhsar D.S."/>
        </authorList>
    </citation>
    <scope>NUCLEOTIDE SEQUENCE [LARGE SCALE GENOMIC DNA]</scope>
</reference>
<dbReference type="Proteomes" id="UP000007879">
    <property type="component" value="Unassembled WGS sequence"/>
</dbReference>
<dbReference type="AlphaFoldDB" id="A0A1X7VWD2"/>
<reference evidence="3" key="2">
    <citation type="submission" date="2017-05" db="UniProtKB">
        <authorList>
            <consortium name="EnsemblMetazoa"/>
        </authorList>
    </citation>
    <scope>IDENTIFICATION</scope>
</reference>
<protein>
    <submittedName>
        <fullName evidence="3">Uncharacterized protein</fullName>
    </submittedName>
</protein>
<dbReference type="InParanoid" id="A0A1X7VWD2"/>
<feature type="region of interest" description="Disordered" evidence="2">
    <location>
        <begin position="1"/>
        <end position="20"/>
    </location>
</feature>
<feature type="coiled-coil region" evidence="1">
    <location>
        <begin position="181"/>
        <end position="270"/>
    </location>
</feature>
<dbReference type="OrthoDB" id="10256467at2759"/>
<feature type="coiled-coil region" evidence="1">
    <location>
        <begin position="307"/>
        <end position="334"/>
    </location>
</feature>
<evidence type="ECO:0000313" key="3">
    <source>
        <dbReference type="EnsemblMetazoa" id="Aqu2.1.44170_001"/>
    </source>
</evidence>
<evidence type="ECO:0000256" key="2">
    <source>
        <dbReference type="SAM" id="MobiDB-lite"/>
    </source>
</evidence>
<sequence>MSTRKPTSSARNPTPGFEHYVPQRELPDEIKELPVDETRCKFCGVSYLVHHEVKRLEGLLDELKGQIDESSARCNELLETVEKEQRRGEKLENELMAIKDKLSSKESHVKLCHTLLQSASETTGQCNSMIKDTKAKLSLAFKTMLVDFQTISHHYELFVFSTMEEKETMESKIASTVHKWKETVSLKEADIQNLMKELEKKDATLAQSTVDKNEMKRHCEEIEAELSKTSNQLQVSIKETERLSEQQMRLQKEKRDYEELLKKENTFQAKEILELKDKVMVTENSFMLALAEREKLEKYSKEKEITIEKFHKQLMEKEKTIESLKLEIQRNKQSSSIKIFNLEAQLTQNNDELSLRVSESDVKLNNIIKLLKLEHQQALLKLQGEKDRELTAKVNSLKLEHERKLEEHKLSSDRMLQKAIQEVEDKYKPRIKELEKSLSKEKQTLDAELSRHALEIKDLTVAINQYQDELDQKAALLKEFERKACAYQENEKKKEAELVQSLRKEISKLEAKLAEKGAKVQEAYAEIIDLQSLVEKQICERQELMKRYKTKTH</sequence>